<dbReference type="EMBL" id="BFAG01000007">
    <property type="protein sequence ID" value="GBF06095.1"/>
    <property type="molecule type" value="Genomic_DNA"/>
</dbReference>
<accession>A0A2I9DYU2</accession>
<name>A0A2I9DYU2_9DEIO</name>
<protein>
    <submittedName>
        <fullName evidence="1">Uncharacterized protein</fullName>
    </submittedName>
</protein>
<dbReference type="RefSeq" id="WP_103129495.1">
    <property type="nucleotide sequence ID" value="NZ_BFAG01000007.1"/>
</dbReference>
<reference evidence="2" key="1">
    <citation type="submission" date="2018-01" db="EMBL/GenBank/DDBJ databases">
        <title>Draft Genome Sequence of the Radioresistant Bacterium Deinococcus aerius TR0125, Isolated from the Higher Atmosphere above Japan.</title>
        <authorList>
            <person name="Satoh K."/>
            <person name="Arai H."/>
            <person name="Sanzen T."/>
            <person name="Kawaguchi Y."/>
            <person name="Hayashi H."/>
            <person name="Yokobori S."/>
            <person name="Yamagishi A."/>
            <person name="Oono Y."/>
            <person name="Narumi I."/>
        </authorList>
    </citation>
    <scope>NUCLEOTIDE SEQUENCE [LARGE SCALE GENOMIC DNA]</scope>
    <source>
        <strain evidence="2">TR0125</strain>
    </source>
</reference>
<proteinExistence type="predicted"/>
<evidence type="ECO:0000313" key="2">
    <source>
        <dbReference type="Proteomes" id="UP000236569"/>
    </source>
</evidence>
<gene>
    <name evidence="1" type="ORF">DAERI_070093</name>
</gene>
<evidence type="ECO:0000313" key="1">
    <source>
        <dbReference type="EMBL" id="GBF06095.1"/>
    </source>
</evidence>
<dbReference type="AlphaFoldDB" id="A0A2I9DYU2"/>
<organism evidence="1 2">
    <name type="scientific">Deinococcus aerius</name>
    <dbReference type="NCBI Taxonomy" id="200253"/>
    <lineage>
        <taxon>Bacteria</taxon>
        <taxon>Thermotogati</taxon>
        <taxon>Deinococcota</taxon>
        <taxon>Deinococci</taxon>
        <taxon>Deinococcales</taxon>
        <taxon>Deinococcaceae</taxon>
        <taxon>Deinococcus</taxon>
    </lineage>
</organism>
<sequence>MTNSQLTLSSRALVSLIGGLTGGYPNPDDPEPVGPWGPVIRQALDRVRLAALNPQPLPPRLAVARELGEALVSQVVSLQALAEALPGEARGSVQGYASGLISRFIDDCGNGRIVIKIPGHGPWPPNPDEPKPIGPEELALIGAGLASAAALHPDFEAAGARLMELGLSQM</sequence>
<comment type="caution">
    <text evidence="1">The sequence shown here is derived from an EMBL/GenBank/DDBJ whole genome shotgun (WGS) entry which is preliminary data.</text>
</comment>
<dbReference type="OrthoDB" id="8899365at2"/>
<keyword evidence="2" id="KW-1185">Reference proteome</keyword>
<dbReference type="Proteomes" id="UP000236569">
    <property type="component" value="Unassembled WGS sequence"/>
</dbReference>